<accession>Q9RUK1</accession>
<evidence type="ECO:0000313" key="3">
    <source>
        <dbReference type="EMBL" id="AAF10961.1"/>
    </source>
</evidence>
<dbReference type="InterPro" id="IPR012347">
    <property type="entry name" value="Ferritin-like"/>
</dbReference>
<dbReference type="RefSeq" id="WP_010888024.1">
    <property type="nucleotide sequence ID" value="NC_001263.1"/>
</dbReference>
<dbReference type="eggNOG" id="COG3652">
    <property type="taxonomic scope" value="Bacteria"/>
</dbReference>
<protein>
    <recommendedName>
        <fullName evidence="2">DUF4142 domain-containing protein</fullName>
    </recommendedName>
</protein>
<dbReference type="PANTHER" id="PTHR38593:SF1">
    <property type="entry name" value="BLR2558 PROTEIN"/>
    <property type="match status" value="1"/>
</dbReference>
<dbReference type="PATRIC" id="fig|243230.17.peg.1582"/>
<evidence type="ECO:0000259" key="2">
    <source>
        <dbReference type="Pfam" id="PF13628"/>
    </source>
</evidence>
<dbReference type="Proteomes" id="UP000002524">
    <property type="component" value="Chromosome 1"/>
</dbReference>
<keyword evidence="4" id="KW-1185">Reference proteome</keyword>
<dbReference type="AlphaFoldDB" id="Q9RUK1"/>
<dbReference type="Gene3D" id="1.20.1260.10">
    <property type="match status" value="1"/>
</dbReference>
<dbReference type="EnsemblBacteria" id="AAF10961">
    <property type="protein sequence ID" value="AAF10961"/>
    <property type="gene ID" value="DR_1385"/>
</dbReference>
<evidence type="ECO:0000313" key="4">
    <source>
        <dbReference type="Proteomes" id="UP000002524"/>
    </source>
</evidence>
<keyword evidence="1" id="KW-0732">Signal</keyword>
<dbReference type="HOGENOM" id="CLU_079636_6_3_0"/>
<name>Q9RUK1_DEIRA</name>
<evidence type="ECO:0000256" key="1">
    <source>
        <dbReference type="SAM" id="SignalP"/>
    </source>
</evidence>
<reference evidence="3 4" key="1">
    <citation type="journal article" date="1999" name="Science">
        <title>Genome sequence of the radioresistant bacterium Deinococcus radiodurans R1.</title>
        <authorList>
            <person name="White O."/>
            <person name="Eisen J.A."/>
            <person name="Heidelberg J.F."/>
            <person name="Hickey E.K."/>
            <person name="Peterson J.D."/>
            <person name="Dodson R.J."/>
            <person name="Haft D.H."/>
            <person name="Gwinn M.L."/>
            <person name="Nelson W.C."/>
            <person name="Richardson D.L."/>
            <person name="Moffat K.S."/>
            <person name="Qin H."/>
            <person name="Jiang L."/>
            <person name="Pamphile W."/>
            <person name="Crosby M."/>
            <person name="Shen M."/>
            <person name="Vamathevan J.J."/>
            <person name="Lam P."/>
            <person name="McDonald L."/>
            <person name="Utterback T."/>
            <person name="Zalewski C."/>
            <person name="Makarova K.S."/>
            <person name="Aravind L."/>
            <person name="Daly M.J."/>
            <person name="Minton K.W."/>
            <person name="Fleischmann R.D."/>
            <person name="Ketchum K.A."/>
            <person name="Nelson K.E."/>
            <person name="Salzberg S."/>
            <person name="Smith H.O."/>
            <person name="Venter J.C."/>
            <person name="Fraser C.M."/>
        </authorList>
    </citation>
    <scope>NUCLEOTIDE SEQUENCE [LARGE SCALE GENOMIC DNA]</scope>
    <source>
        <strain evidence="4">ATCC 13939 / DSM 20539 / JCM 16871 / LMG 4051 / NBRC 15346 / NCIMB 9279 / R1 / VKM B-1422</strain>
    </source>
</reference>
<dbReference type="STRING" id="243230.DR_1385"/>
<feature type="domain" description="DUF4142" evidence="2">
    <location>
        <begin position="24"/>
        <end position="161"/>
    </location>
</feature>
<dbReference type="OrthoDB" id="9101320at2"/>
<dbReference type="PANTHER" id="PTHR38593">
    <property type="entry name" value="BLR2558 PROTEIN"/>
    <property type="match status" value="1"/>
</dbReference>
<feature type="chain" id="PRO_5009974250" description="DUF4142 domain-containing protein" evidence="1">
    <location>
        <begin position="19"/>
        <end position="163"/>
    </location>
</feature>
<gene>
    <name evidence="3" type="ordered locus">DR_1385</name>
</gene>
<dbReference type="InterPro" id="IPR025419">
    <property type="entry name" value="DUF4142"/>
</dbReference>
<dbReference type="PIR" id="B75402">
    <property type="entry name" value="B75402"/>
</dbReference>
<feature type="signal peptide" evidence="1">
    <location>
        <begin position="1"/>
        <end position="18"/>
    </location>
</feature>
<proteinExistence type="predicted"/>
<organism evidence="3 4">
    <name type="scientific">Deinococcus radiodurans (strain ATCC 13939 / DSM 20539 / JCM 16871 / CCUG 27074 / LMG 4051 / NBRC 15346 / NCIMB 9279 / VKM B-1422 / R1)</name>
    <dbReference type="NCBI Taxonomy" id="243230"/>
    <lineage>
        <taxon>Bacteria</taxon>
        <taxon>Thermotogati</taxon>
        <taxon>Deinococcota</taxon>
        <taxon>Deinococci</taxon>
        <taxon>Deinococcales</taxon>
        <taxon>Deinococcaceae</taxon>
        <taxon>Deinococcus</taxon>
    </lineage>
</organism>
<dbReference type="InParanoid" id="Q9RUK1"/>
<dbReference type="PaxDb" id="243230-DR_1385"/>
<sequence>MKKVLALGLLLATASASAAGLTGTDTAFLAKAVRGNNFEIEAAKLALKMSRSEFNRTYARQMIADHTMLGAQVKTAVMNAAPGMQLPTTVTYKQWDMLQALKASGRGFDNLYRRQMISSHRETYNLFNAYSHSQNANRGLQQVIVAAKPKVHMHWNHAFNLAQ</sequence>
<dbReference type="Pfam" id="PF13628">
    <property type="entry name" value="DUF4142"/>
    <property type="match status" value="1"/>
</dbReference>
<dbReference type="EMBL" id="AE000513">
    <property type="protein sequence ID" value="AAF10961.1"/>
    <property type="molecule type" value="Genomic_DNA"/>
</dbReference>
<dbReference type="KEGG" id="dra:DR_1385"/>
<dbReference type="GeneID" id="69517628"/>